<proteinExistence type="predicted"/>
<feature type="non-terminal residue" evidence="1">
    <location>
        <position position="67"/>
    </location>
</feature>
<dbReference type="Proteomes" id="UP000305222">
    <property type="component" value="Unassembled WGS sequence"/>
</dbReference>
<organism evidence="1 2">
    <name type="scientific">Bacillus wiedmannii</name>
    <dbReference type="NCBI Taxonomy" id="1890302"/>
    <lineage>
        <taxon>Bacteria</taxon>
        <taxon>Bacillati</taxon>
        <taxon>Bacillota</taxon>
        <taxon>Bacilli</taxon>
        <taxon>Bacillales</taxon>
        <taxon>Bacillaceae</taxon>
        <taxon>Bacillus</taxon>
        <taxon>Bacillus cereus group</taxon>
    </lineage>
</organism>
<evidence type="ECO:0000313" key="1">
    <source>
        <dbReference type="EMBL" id="TKI79731.1"/>
    </source>
</evidence>
<evidence type="ECO:0000313" key="2">
    <source>
        <dbReference type="Proteomes" id="UP000305222"/>
    </source>
</evidence>
<accession>A0A4U2ZZE3</accession>
<dbReference type="EMBL" id="SZON01003528">
    <property type="protein sequence ID" value="TKI79731.1"/>
    <property type="molecule type" value="Genomic_DNA"/>
</dbReference>
<dbReference type="AlphaFoldDB" id="A0A4U2ZZE3"/>
<sequence length="67" mass="7905">MLQPKTRWKEKEYNNERVSELASKLQLSPLVVSLFLGRGLDTEDKILDFLNTENQEFHDPFSIFFNS</sequence>
<protein>
    <submittedName>
        <fullName evidence="1">Uncharacterized protein</fullName>
    </submittedName>
</protein>
<comment type="caution">
    <text evidence="1">The sequence shown here is derived from an EMBL/GenBank/DDBJ whole genome shotgun (WGS) entry which is preliminary data.</text>
</comment>
<name>A0A4U2ZZE3_9BACI</name>
<reference evidence="1 2" key="1">
    <citation type="journal article" date="2019" name="Environ. Microbiol.">
        <title>An active ?-lactamase is a part of an orchestrated cell wall stress resistance network of Bacillus subtilis and related rhizosphere species.</title>
        <authorList>
            <person name="Bucher T."/>
            <person name="Keren-Paz A."/>
            <person name="Hausser J."/>
            <person name="Olender T."/>
            <person name="Cytryn E."/>
            <person name="Kolodkin-Gal I."/>
        </authorList>
    </citation>
    <scope>NUCLEOTIDE SEQUENCE [LARGE SCALE GENOMIC DNA]</scope>
    <source>
        <strain evidence="1 2">I5</strain>
    </source>
</reference>
<gene>
    <name evidence="1" type="ORF">FC699_35640</name>
</gene>